<proteinExistence type="predicted"/>
<dbReference type="Proteomes" id="UP000798662">
    <property type="component" value="Chromosome 2"/>
</dbReference>
<evidence type="ECO:0000313" key="1">
    <source>
        <dbReference type="EMBL" id="KAK1866521.1"/>
    </source>
</evidence>
<dbReference type="EMBL" id="CM020619">
    <property type="protein sequence ID" value="KAK1866521.1"/>
    <property type="molecule type" value="Genomic_DNA"/>
</dbReference>
<organism evidence="1 2">
    <name type="scientific">Pyropia yezoensis</name>
    <name type="common">Susabi-nori</name>
    <name type="synonym">Porphyra yezoensis</name>
    <dbReference type="NCBI Taxonomy" id="2788"/>
    <lineage>
        <taxon>Eukaryota</taxon>
        <taxon>Rhodophyta</taxon>
        <taxon>Bangiophyceae</taxon>
        <taxon>Bangiales</taxon>
        <taxon>Bangiaceae</taxon>
        <taxon>Pyropia</taxon>
    </lineage>
</organism>
<comment type="caution">
    <text evidence="1">The sequence shown here is derived from an EMBL/GenBank/DDBJ whole genome shotgun (WGS) entry which is preliminary data.</text>
</comment>
<evidence type="ECO:0000313" key="2">
    <source>
        <dbReference type="Proteomes" id="UP000798662"/>
    </source>
</evidence>
<sequence length="493" mass="48208">MEAAEGTSAGPTPPPAPRPRLRSLVFPPLFGFGAGVMDLLFATHVVAVVMSLDGSALVGIGALAVGAAASIVAAPLVAAVSDQRLGGRAPLAVALNLSAAAAAAGVAGLAGMHSPSADGARYADGQEPAVAPLVAAVGLAAAYRCVTASSPSVPALIETAMARGEGAAFPARRVAYGTLGAVIAPYYASIIFLETQGSGRSLRWTAMAALSAWAVGLGVDAGVPVLAGQLPLFLTRLLWPAFFLVGAGLFVGLALATTARQAITLLTCQALVTSGHAYFSLVGAGSLVPPALRATTFGMRAAAATGGLLVGGLGGGAFATAWDDGYRYTMFLSAGACGVAAAAAWAVGPLPDLARVPGVATSANPLWAHLAARVVGWARRTRQRRRAGGTAAAAAVAAAAVAAESGDGGGAAARAAPCPSRPADYWLEDEAAYWRWQEAAKAATAGAEGEGGGGGARDAAAAALADGLAAAGGVEALTLDVDASPDASGAGGV</sequence>
<accession>A0ACC3C8B0</accession>
<gene>
    <name evidence="1" type="ORF">I4F81_009037</name>
</gene>
<name>A0ACC3C8B0_PYRYE</name>
<keyword evidence="2" id="KW-1185">Reference proteome</keyword>
<reference evidence="1" key="1">
    <citation type="submission" date="2019-11" db="EMBL/GenBank/DDBJ databases">
        <title>Nori genome reveals adaptations in red seaweeds to the harsh intertidal environment.</title>
        <authorList>
            <person name="Wang D."/>
            <person name="Mao Y."/>
        </authorList>
    </citation>
    <scope>NUCLEOTIDE SEQUENCE</scope>
    <source>
        <tissue evidence="1">Gametophyte</tissue>
    </source>
</reference>
<protein>
    <submittedName>
        <fullName evidence="1">Uncharacterized protein</fullName>
    </submittedName>
</protein>